<name>A0AAV4PCY7_9ARAC</name>
<evidence type="ECO:0000313" key="2">
    <source>
        <dbReference type="EMBL" id="GIX93581.1"/>
    </source>
</evidence>
<evidence type="ECO:0000313" key="3">
    <source>
        <dbReference type="Proteomes" id="UP001054837"/>
    </source>
</evidence>
<accession>A0AAV4PCY7</accession>
<dbReference type="EMBL" id="BPLQ01002510">
    <property type="protein sequence ID" value="GIX93581.1"/>
    <property type="molecule type" value="Genomic_DNA"/>
</dbReference>
<proteinExistence type="predicted"/>
<evidence type="ECO:0000256" key="1">
    <source>
        <dbReference type="SAM" id="MobiDB-lite"/>
    </source>
</evidence>
<feature type="region of interest" description="Disordered" evidence="1">
    <location>
        <begin position="50"/>
        <end position="94"/>
    </location>
</feature>
<organism evidence="2 3">
    <name type="scientific">Caerostris darwini</name>
    <dbReference type="NCBI Taxonomy" id="1538125"/>
    <lineage>
        <taxon>Eukaryota</taxon>
        <taxon>Metazoa</taxon>
        <taxon>Ecdysozoa</taxon>
        <taxon>Arthropoda</taxon>
        <taxon>Chelicerata</taxon>
        <taxon>Arachnida</taxon>
        <taxon>Araneae</taxon>
        <taxon>Araneomorphae</taxon>
        <taxon>Entelegynae</taxon>
        <taxon>Araneoidea</taxon>
        <taxon>Araneidae</taxon>
        <taxon>Caerostris</taxon>
    </lineage>
</organism>
<dbReference type="Proteomes" id="UP001054837">
    <property type="component" value="Unassembled WGS sequence"/>
</dbReference>
<feature type="compositionally biased region" description="Basic and acidic residues" evidence="1">
    <location>
        <begin position="50"/>
        <end position="66"/>
    </location>
</feature>
<keyword evidence="3" id="KW-1185">Reference proteome</keyword>
<sequence length="94" mass="10772">MLLMKSLDTKNVHLKNFHFGELSQKRPVSESLLEVYFCRGRCVGRRMRSECDKGLGGREGEGRADPEDAEEREEANQFQVTLPPHQTLFSPHGR</sequence>
<gene>
    <name evidence="2" type="ORF">CDAR_283511</name>
</gene>
<comment type="caution">
    <text evidence="2">The sequence shown here is derived from an EMBL/GenBank/DDBJ whole genome shotgun (WGS) entry which is preliminary data.</text>
</comment>
<reference evidence="2 3" key="1">
    <citation type="submission" date="2021-06" db="EMBL/GenBank/DDBJ databases">
        <title>Caerostris darwini draft genome.</title>
        <authorList>
            <person name="Kono N."/>
            <person name="Arakawa K."/>
        </authorList>
    </citation>
    <scope>NUCLEOTIDE SEQUENCE [LARGE SCALE GENOMIC DNA]</scope>
</reference>
<protein>
    <submittedName>
        <fullName evidence="2">Uncharacterized protein</fullName>
    </submittedName>
</protein>
<dbReference type="AlphaFoldDB" id="A0AAV4PCY7"/>